<dbReference type="Pfam" id="PF00027">
    <property type="entry name" value="cNMP_binding"/>
    <property type="match status" value="1"/>
</dbReference>
<reference evidence="2 3" key="1">
    <citation type="submission" date="2020-04" db="EMBL/GenBank/DDBJ databases">
        <title>Marinomonas sp. M1K-6 isolated from the deep seawater of the Mariana Trench.</title>
        <authorList>
            <person name="Li Y."/>
        </authorList>
    </citation>
    <scope>NUCLEOTIDE SEQUENCE [LARGE SCALE GENOMIC DNA]</scope>
    <source>
        <strain evidence="2 3">M1K-6</strain>
    </source>
</reference>
<dbReference type="Gene3D" id="2.60.120.10">
    <property type="entry name" value="Jelly Rolls"/>
    <property type="match status" value="1"/>
</dbReference>
<dbReference type="InterPro" id="IPR000595">
    <property type="entry name" value="cNMP-bd_dom"/>
</dbReference>
<name>A0A847R0Y4_9GAMM</name>
<sequence>MDRIQLQTSFESYFNALGYEIDWQRLTVPMDVHLVRKGDYLFQQGDFANRLYFLHSGLVRYVSVSDEGKEFTQTFAKSPRIIGSTKAMVMETRALFGIQALDDCMITSFPWNAFYAQMRHDTGFLECYAKFLERIFITKEERENAFVKHSAERRYLEFCATYPELKNTIPQQQIASYIGITPVALSRIRQKLKLNRGGAFP</sequence>
<protein>
    <submittedName>
        <fullName evidence="2">Crp/Fnr family transcriptional regulator</fullName>
    </submittedName>
</protein>
<evidence type="ECO:0000259" key="1">
    <source>
        <dbReference type="PROSITE" id="PS50042"/>
    </source>
</evidence>
<dbReference type="InterPro" id="IPR014710">
    <property type="entry name" value="RmlC-like_jellyroll"/>
</dbReference>
<dbReference type="RefSeq" id="WP_168824033.1">
    <property type="nucleotide sequence ID" value="NZ_CP073013.1"/>
</dbReference>
<feature type="domain" description="Cyclic nucleotide-binding" evidence="1">
    <location>
        <begin position="13"/>
        <end position="94"/>
    </location>
</feature>
<dbReference type="SUPFAM" id="SSF51206">
    <property type="entry name" value="cAMP-binding domain-like"/>
    <property type="match status" value="1"/>
</dbReference>
<organism evidence="2 3">
    <name type="scientific">Marinomonas profundi</name>
    <dbReference type="NCBI Taxonomy" id="2726122"/>
    <lineage>
        <taxon>Bacteria</taxon>
        <taxon>Pseudomonadati</taxon>
        <taxon>Pseudomonadota</taxon>
        <taxon>Gammaproteobacteria</taxon>
        <taxon>Oceanospirillales</taxon>
        <taxon>Oceanospirillaceae</taxon>
        <taxon>Marinomonas</taxon>
    </lineage>
</organism>
<evidence type="ECO:0000313" key="3">
    <source>
        <dbReference type="Proteomes" id="UP000586067"/>
    </source>
</evidence>
<comment type="caution">
    <text evidence="2">The sequence shown here is derived from an EMBL/GenBank/DDBJ whole genome shotgun (WGS) entry which is preliminary data.</text>
</comment>
<dbReference type="PROSITE" id="PS50042">
    <property type="entry name" value="CNMP_BINDING_3"/>
    <property type="match status" value="1"/>
</dbReference>
<dbReference type="AlphaFoldDB" id="A0A847R0Y4"/>
<evidence type="ECO:0000313" key="2">
    <source>
        <dbReference type="EMBL" id="NLQ17301.1"/>
    </source>
</evidence>
<accession>A0A847R0Y4</accession>
<gene>
    <name evidence="2" type="ORF">HGG82_06635</name>
</gene>
<dbReference type="Proteomes" id="UP000586067">
    <property type="component" value="Unassembled WGS sequence"/>
</dbReference>
<dbReference type="CDD" id="cd00038">
    <property type="entry name" value="CAP_ED"/>
    <property type="match status" value="1"/>
</dbReference>
<dbReference type="EMBL" id="JABAEK010000005">
    <property type="protein sequence ID" value="NLQ17301.1"/>
    <property type="molecule type" value="Genomic_DNA"/>
</dbReference>
<proteinExistence type="predicted"/>
<dbReference type="InterPro" id="IPR018490">
    <property type="entry name" value="cNMP-bd_dom_sf"/>
</dbReference>
<keyword evidence="3" id="KW-1185">Reference proteome</keyword>